<dbReference type="InterPro" id="IPR000160">
    <property type="entry name" value="GGDEF_dom"/>
</dbReference>
<dbReference type="SMART" id="SM00091">
    <property type="entry name" value="PAS"/>
    <property type="match status" value="2"/>
</dbReference>
<dbReference type="SUPFAM" id="SSF55785">
    <property type="entry name" value="PYP-like sensor domain (PAS domain)"/>
    <property type="match status" value="2"/>
</dbReference>
<dbReference type="CDD" id="cd00130">
    <property type="entry name" value="PAS"/>
    <property type="match status" value="2"/>
</dbReference>
<dbReference type="SUPFAM" id="SSF141868">
    <property type="entry name" value="EAL domain-like"/>
    <property type="match status" value="1"/>
</dbReference>
<evidence type="ECO:0000259" key="5">
    <source>
        <dbReference type="PROSITE" id="PS50887"/>
    </source>
</evidence>
<dbReference type="Gene3D" id="3.30.450.20">
    <property type="entry name" value="PAS domain"/>
    <property type="match status" value="2"/>
</dbReference>
<evidence type="ECO:0000256" key="1">
    <source>
        <dbReference type="SAM" id="Coils"/>
    </source>
</evidence>
<protein>
    <submittedName>
        <fullName evidence="6">EAL domain-containing protein</fullName>
    </submittedName>
</protein>
<dbReference type="InterPro" id="IPR001633">
    <property type="entry name" value="EAL_dom"/>
</dbReference>
<dbReference type="Gene3D" id="3.30.70.270">
    <property type="match status" value="1"/>
</dbReference>
<feature type="coiled-coil region" evidence="1">
    <location>
        <begin position="125"/>
        <end position="152"/>
    </location>
</feature>
<dbReference type="SMART" id="SM00267">
    <property type="entry name" value="GGDEF"/>
    <property type="match status" value="1"/>
</dbReference>
<keyword evidence="1" id="KW-0175">Coiled coil</keyword>
<dbReference type="InterPro" id="IPR029787">
    <property type="entry name" value="Nucleotide_cyclase"/>
</dbReference>
<dbReference type="InterPro" id="IPR035965">
    <property type="entry name" value="PAS-like_dom_sf"/>
</dbReference>
<feature type="domain" description="EAL" evidence="4">
    <location>
        <begin position="449"/>
        <end position="704"/>
    </location>
</feature>
<dbReference type="Pfam" id="PF00990">
    <property type="entry name" value="GGDEF"/>
    <property type="match status" value="1"/>
</dbReference>
<dbReference type="InterPro" id="IPR035919">
    <property type="entry name" value="EAL_sf"/>
</dbReference>
<dbReference type="InterPro" id="IPR000700">
    <property type="entry name" value="PAS-assoc_C"/>
</dbReference>
<dbReference type="AlphaFoldDB" id="A0A6B3SQL5"/>
<dbReference type="CDD" id="cd01948">
    <property type="entry name" value="EAL"/>
    <property type="match status" value="1"/>
</dbReference>
<dbReference type="PANTHER" id="PTHR44757:SF2">
    <property type="entry name" value="BIOFILM ARCHITECTURE MAINTENANCE PROTEIN MBAA"/>
    <property type="match status" value="1"/>
</dbReference>
<evidence type="ECO:0000259" key="2">
    <source>
        <dbReference type="PROSITE" id="PS50112"/>
    </source>
</evidence>
<keyword evidence="7" id="KW-1185">Reference proteome</keyword>
<dbReference type="NCBIfam" id="TIGR00254">
    <property type="entry name" value="GGDEF"/>
    <property type="match status" value="1"/>
</dbReference>
<dbReference type="NCBIfam" id="TIGR00229">
    <property type="entry name" value="sensory_box"/>
    <property type="match status" value="1"/>
</dbReference>
<gene>
    <name evidence="6" type="ORF">G3574_10990</name>
</gene>
<dbReference type="PROSITE" id="PS50887">
    <property type="entry name" value="GGDEF"/>
    <property type="match status" value="1"/>
</dbReference>
<sequence length="709" mass="79338">MSLRAISTGMASRPDPDAVIDKTSLSRDVAAILPIGVMLLDSRFVIQFINPAMCGIFNVQERAAVGTPVREVLPCDDLQAALFGLRSGSSQAMQKAMQTSEGMRHVEFAVSGTALRQTGMITVVAQDITRRVEREEASRREAEAVLRESEERFRVAFNQAGVGLAHVGPDGRWLMVNRKLCEIVGYTQEEMLELRFQDITHPEDVMVDWALAKRMLNRELDEKTREKRYRHKHGHYIWINLTSSMVRDDEGNPKYYSTVVEDISRRKQAEQDLLHLANHDTLTGLPNRTLLLDRLSQAVVYAQRDDSNIAVLVIDLDRFKKVNDSLGHEVGDQILREVSQRLQAILETGDTLARFSGDEFVIVRPGMAREDAVATLAREIQTALAAPMAIQEHDFFPAATIGISMFPRDGGDAQTLLRNAETAMYRGKDAGRATFQFYAHDMNARALDHLKLEAGLRRALERNEFILHYQPQLDLASGGIIGLEALVRWQPSRQPLRYPGDFINLAEETGLIAPIGEWVLNEACRQRKTWHDAGMPSSCRVAVNLSARQFRQQDIVEVVSAALRSTGCAPAWLELEITESAIMDDPESAAAIMRQLSDMGVHLSIDDFGTGYSSLSYLKRFPIHCLKIDRSFVRDIASDNDDAEIARAVIALAHSLKVKVIAEGVETEAQRDFLREHGCDQIQGYFLSRPLPVEALERFLHTHAEGGTD</sequence>
<reference evidence="6 7" key="1">
    <citation type="submission" date="2020-02" db="EMBL/GenBank/DDBJ databases">
        <authorList>
            <person name="Kim M.K."/>
        </authorList>
    </citation>
    <scope>NUCLEOTIDE SEQUENCE [LARGE SCALE GENOMIC DNA]</scope>
    <source>
        <strain evidence="6 7">17J57-3</strain>
    </source>
</reference>
<dbReference type="Pfam" id="PF08447">
    <property type="entry name" value="PAS_3"/>
    <property type="match status" value="1"/>
</dbReference>
<name>A0A6B3SQL5_9BURK</name>
<organism evidence="6 7">
    <name type="scientific">Noviherbaspirillum galbum</name>
    <dbReference type="NCBI Taxonomy" id="2709383"/>
    <lineage>
        <taxon>Bacteria</taxon>
        <taxon>Pseudomonadati</taxon>
        <taxon>Pseudomonadota</taxon>
        <taxon>Betaproteobacteria</taxon>
        <taxon>Burkholderiales</taxon>
        <taxon>Oxalobacteraceae</taxon>
        <taxon>Noviherbaspirillum</taxon>
    </lineage>
</organism>
<dbReference type="SMART" id="SM00086">
    <property type="entry name" value="PAC"/>
    <property type="match status" value="1"/>
</dbReference>
<evidence type="ECO:0000259" key="4">
    <source>
        <dbReference type="PROSITE" id="PS50883"/>
    </source>
</evidence>
<dbReference type="Gene3D" id="3.20.20.450">
    <property type="entry name" value="EAL domain"/>
    <property type="match status" value="1"/>
</dbReference>
<dbReference type="FunFam" id="3.20.20.450:FF:000001">
    <property type="entry name" value="Cyclic di-GMP phosphodiesterase yahA"/>
    <property type="match status" value="1"/>
</dbReference>
<dbReference type="Proteomes" id="UP000482155">
    <property type="component" value="Unassembled WGS sequence"/>
</dbReference>
<dbReference type="InterPro" id="IPR013655">
    <property type="entry name" value="PAS_fold_3"/>
</dbReference>
<dbReference type="Pfam" id="PF13426">
    <property type="entry name" value="PAS_9"/>
    <property type="match status" value="1"/>
</dbReference>
<dbReference type="PROSITE" id="PS50113">
    <property type="entry name" value="PAC"/>
    <property type="match status" value="1"/>
</dbReference>
<feature type="domain" description="GGDEF" evidence="5">
    <location>
        <begin position="307"/>
        <end position="440"/>
    </location>
</feature>
<dbReference type="PROSITE" id="PS50112">
    <property type="entry name" value="PAS"/>
    <property type="match status" value="1"/>
</dbReference>
<dbReference type="PROSITE" id="PS50883">
    <property type="entry name" value="EAL"/>
    <property type="match status" value="1"/>
</dbReference>
<feature type="domain" description="PAS" evidence="2">
    <location>
        <begin position="149"/>
        <end position="219"/>
    </location>
</feature>
<evidence type="ECO:0000313" key="7">
    <source>
        <dbReference type="Proteomes" id="UP000482155"/>
    </source>
</evidence>
<dbReference type="InterPro" id="IPR043128">
    <property type="entry name" value="Rev_trsase/Diguanyl_cyclase"/>
</dbReference>
<dbReference type="SUPFAM" id="SSF55073">
    <property type="entry name" value="Nucleotide cyclase"/>
    <property type="match status" value="1"/>
</dbReference>
<dbReference type="InterPro" id="IPR001610">
    <property type="entry name" value="PAC"/>
</dbReference>
<evidence type="ECO:0000259" key="3">
    <source>
        <dbReference type="PROSITE" id="PS50113"/>
    </source>
</evidence>
<dbReference type="RefSeq" id="WP_163962981.1">
    <property type="nucleotide sequence ID" value="NZ_JAAIVB010000037.1"/>
</dbReference>
<proteinExistence type="predicted"/>
<dbReference type="SMART" id="SM00052">
    <property type="entry name" value="EAL"/>
    <property type="match status" value="1"/>
</dbReference>
<dbReference type="EMBL" id="JAAIVB010000037">
    <property type="protein sequence ID" value="NEX61605.1"/>
    <property type="molecule type" value="Genomic_DNA"/>
</dbReference>
<evidence type="ECO:0000313" key="6">
    <source>
        <dbReference type="EMBL" id="NEX61605.1"/>
    </source>
</evidence>
<dbReference type="InterPro" id="IPR052155">
    <property type="entry name" value="Biofilm_reg_signaling"/>
</dbReference>
<dbReference type="PANTHER" id="PTHR44757">
    <property type="entry name" value="DIGUANYLATE CYCLASE DGCP"/>
    <property type="match status" value="1"/>
</dbReference>
<dbReference type="InterPro" id="IPR000014">
    <property type="entry name" value="PAS"/>
</dbReference>
<dbReference type="Pfam" id="PF00563">
    <property type="entry name" value="EAL"/>
    <property type="match status" value="1"/>
</dbReference>
<dbReference type="CDD" id="cd01949">
    <property type="entry name" value="GGDEF"/>
    <property type="match status" value="1"/>
</dbReference>
<feature type="domain" description="PAC" evidence="3">
    <location>
        <begin position="223"/>
        <end position="275"/>
    </location>
</feature>
<accession>A0A6B3SQL5</accession>
<comment type="caution">
    <text evidence="6">The sequence shown here is derived from an EMBL/GenBank/DDBJ whole genome shotgun (WGS) entry which is preliminary data.</text>
</comment>